<dbReference type="Pfam" id="PF17863">
    <property type="entry name" value="AAA_lid_2"/>
    <property type="match status" value="1"/>
</dbReference>
<dbReference type="Pfam" id="PF01882">
    <property type="entry name" value="DUF58"/>
    <property type="match status" value="1"/>
</dbReference>
<name>A0ABQ6JRG9_9MICO</name>
<reference evidence="5" key="1">
    <citation type="journal article" date="2019" name="Int. J. Syst. Evol. Microbiol.">
        <title>The Global Catalogue of Microorganisms (GCM) 10K type strain sequencing project: providing services to taxonomists for standard genome sequencing and annotation.</title>
        <authorList>
            <consortium name="The Broad Institute Genomics Platform"/>
            <consortium name="The Broad Institute Genome Sequencing Center for Infectious Disease"/>
            <person name="Wu L."/>
            <person name="Ma J."/>
        </authorList>
    </citation>
    <scope>NUCLEOTIDE SEQUENCE [LARGE SCALE GENOMIC DNA]</scope>
    <source>
        <strain evidence="5">NBRC 108755</strain>
    </source>
</reference>
<dbReference type="Pfam" id="PF07726">
    <property type="entry name" value="AAA_3"/>
    <property type="match status" value="1"/>
</dbReference>
<evidence type="ECO:0008006" key="6">
    <source>
        <dbReference type="Google" id="ProtNLM"/>
    </source>
</evidence>
<comment type="caution">
    <text evidence="4">The sequence shown here is derived from an EMBL/GenBank/DDBJ whole genome shotgun (WGS) entry which is preliminary data.</text>
</comment>
<sequence>MNPAPTEPTPDQLQQAHEVIARITEAYSARIVGQDRLRTSLLIALIAGGHVLLESVPGLAKTTAASTLADTIDGTFKRIQCTPDLLPSDITGTQIYDAQTGTFRTVLGPVHANVVLLDEINRSSAKAQSAMLEAMQERQTTIGGELHELPDPFMVIATQNPIEQEGTYELPEAQMDRFLLKEIVQYPSPQEELEVLERLDSGVLAPGQHASKVATIADVSLLQDVAAGIHVSQEVRNYIVGLAYVTRNPAQYIGDDKARFIKYGASPRASIAFLRASRAFALLNGRDHVVPDDVSSLRHVVLRHRVLLSYEAEAEGVRSEDIIDAVFGVVPTPDRRRFVVGHLAPVKSKLFIASTLKSVHPLDGGYASLVRGRSFDFEDLRPYEHGDEVRDIDWRATARAGEPMVKRSYAERRHTILFVVDTSAAMRALARDEGTKKQLAILTVGALATLAVRHGDDVQLMYADGDRPTRLAPRSSEGGIEQLLRTMDDAIERAHLVSARDLLLHHVAQTVARRMIVVVVTDEEPLGASTERELKRLRAQHDVLWVTLRDADPVLATPSAAPRRDVASQWAVPEFLHGDAAIVAELEAERAAADARRIAVLERLAVSHTALEGERTAIADLLAMLHGRAHARR</sequence>
<feature type="domain" description="DUF58" evidence="1">
    <location>
        <begin position="379"/>
        <end position="551"/>
    </location>
</feature>
<keyword evidence="5" id="KW-1185">Reference proteome</keyword>
<accession>A0ABQ6JRG9</accession>
<evidence type="ECO:0000259" key="1">
    <source>
        <dbReference type="Pfam" id="PF01882"/>
    </source>
</evidence>
<dbReference type="InterPro" id="IPR050764">
    <property type="entry name" value="CbbQ/NirQ/NorQ/GpvN"/>
</dbReference>
<dbReference type="Proteomes" id="UP001157069">
    <property type="component" value="Unassembled WGS sequence"/>
</dbReference>
<dbReference type="PANTHER" id="PTHR42759:SF1">
    <property type="entry name" value="MAGNESIUM-CHELATASE SUBUNIT CHLD"/>
    <property type="match status" value="1"/>
</dbReference>
<gene>
    <name evidence="4" type="ORF">GCM10025869_03690</name>
</gene>
<dbReference type="EMBL" id="BSVA01000001">
    <property type="protein sequence ID" value="GMA89840.1"/>
    <property type="molecule type" value="Genomic_DNA"/>
</dbReference>
<dbReference type="InterPro" id="IPR041628">
    <property type="entry name" value="ChlI/MoxR_AAA_lid"/>
</dbReference>
<dbReference type="Gene3D" id="3.40.50.300">
    <property type="entry name" value="P-loop containing nucleotide triphosphate hydrolases"/>
    <property type="match status" value="1"/>
</dbReference>
<evidence type="ECO:0000259" key="2">
    <source>
        <dbReference type="Pfam" id="PF07726"/>
    </source>
</evidence>
<proteinExistence type="predicted"/>
<dbReference type="SUPFAM" id="SSF52540">
    <property type="entry name" value="P-loop containing nucleoside triphosphate hydrolases"/>
    <property type="match status" value="1"/>
</dbReference>
<dbReference type="PANTHER" id="PTHR42759">
    <property type="entry name" value="MOXR FAMILY PROTEIN"/>
    <property type="match status" value="1"/>
</dbReference>
<evidence type="ECO:0000313" key="4">
    <source>
        <dbReference type="EMBL" id="GMA89840.1"/>
    </source>
</evidence>
<feature type="domain" description="ChlI/MoxR AAA lid" evidence="3">
    <location>
        <begin position="260"/>
        <end position="324"/>
    </location>
</feature>
<dbReference type="InterPro" id="IPR027417">
    <property type="entry name" value="P-loop_NTPase"/>
</dbReference>
<evidence type="ECO:0000313" key="5">
    <source>
        <dbReference type="Proteomes" id="UP001157069"/>
    </source>
</evidence>
<evidence type="ECO:0000259" key="3">
    <source>
        <dbReference type="Pfam" id="PF17863"/>
    </source>
</evidence>
<organism evidence="4 5">
    <name type="scientific">Homoserinibacter gongjuensis</name>
    <dbReference type="NCBI Taxonomy" id="1162968"/>
    <lineage>
        <taxon>Bacteria</taxon>
        <taxon>Bacillati</taxon>
        <taxon>Actinomycetota</taxon>
        <taxon>Actinomycetes</taxon>
        <taxon>Micrococcales</taxon>
        <taxon>Microbacteriaceae</taxon>
        <taxon>Homoserinibacter</taxon>
    </lineage>
</organism>
<dbReference type="InterPro" id="IPR002881">
    <property type="entry name" value="DUF58"/>
</dbReference>
<feature type="domain" description="ATPase AAA-3" evidence="2">
    <location>
        <begin position="50"/>
        <end position="180"/>
    </location>
</feature>
<dbReference type="InterPro" id="IPR011703">
    <property type="entry name" value="ATPase_AAA-3"/>
</dbReference>
<protein>
    <recommendedName>
        <fullName evidence="6">MoxR-like ATPase</fullName>
    </recommendedName>
</protein>
<dbReference type="Gene3D" id="1.10.8.80">
    <property type="entry name" value="Magnesium chelatase subunit I, C-Terminal domain"/>
    <property type="match status" value="1"/>
</dbReference>